<dbReference type="InterPro" id="IPR036388">
    <property type="entry name" value="WH-like_DNA-bd_sf"/>
</dbReference>
<dbReference type="InterPro" id="IPR008920">
    <property type="entry name" value="TF_FadR/GntR_C"/>
</dbReference>
<dbReference type="OrthoDB" id="7620579at2"/>
<dbReference type="SUPFAM" id="SSF48008">
    <property type="entry name" value="GntR ligand-binding domain-like"/>
    <property type="match status" value="1"/>
</dbReference>
<dbReference type="SMART" id="SM00345">
    <property type="entry name" value="HTH_GNTR"/>
    <property type="match status" value="1"/>
</dbReference>
<dbReference type="Pfam" id="PF00392">
    <property type="entry name" value="GntR"/>
    <property type="match status" value="1"/>
</dbReference>
<keyword evidence="6" id="KW-1185">Reference proteome</keyword>
<protein>
    <submittedName>
        <fullName evidence="5">Transcriptional regulator, GntR family</fullName>
    </submittedName>
</protein>
<dbReference type="InterPro" id="IPR000524">
    <property type="entry name" value="Tscrpt_reg_HTH_GntR"/>
</dbReference>
<dbReference type="STRING" id="564137.SAMN04488238_1136"/>
<evidence type="ECO:0000256" key="1">
    <source>
        <dbReference type="ARBA" id="ARBA00023015"/>
    </source>
</evidence>
<dbReference type="InterPro" id="IPR036390">
    <property type="entry name" value="WH_DNA-bd_sf"/>
</dbReference>
<evidence type="ECO:0000313" key="6">
    <source>
        <dbReference type="Proteomes" id="UP000198539"/>
    </source>
</evidence>
<dbReference type="Proteomes" id="UP000198539">
    <property type="component" value="Unassembled WGS sequence"/>
</dbReference>
<keyword evidence="2" id="KW-0238">DNA-binding</keyword>
<keyword evidence="1" id="KW-0805">Transcription regulation</keyword>
<sequence length="231" mass="25645">MNTANSRAADTLPDDISPIENVPLRVQVADRLPAAILSGRLKPGTSLVETALAEQMNVSRAPIREAIQILENDGLVETIAYKGKRVKPLTAREVGETYSLREVFEVMAVRRILDNGAPLHQLREHCDTMTAAAEADDFEALVAADEAFHHTLITLADHDLLRASWKNLYLRIHQIMALRNRDESNLAEIARNHPPIVDALEARDTERAIDLISEHTRILAAFDPVTIVEAL</sequence>
<gene>
    <name evidence="5" type="ORF">SAMN04488238_1136</name>
</gene>
<dbReference type="SUPFAM" id="SSF46785">
    <property type="entry name" value="Winged helix' DNA-binding domain"/>
    <property type="match status" value="1"/>
</dbReference>
<dbReference type="PROSITE" id="PS50949">
    <property type="entry name" value="HTH_GNTR"/>
    <property type="match status" value="1"/>
</dbReference>
<dbReference type="SMART" id="SM00895">
    <property type="entry name" value="FCD"/>
    <property type="match status" value="1"/>
</dbReference>
<name>A0A1H3DCV1_9RHOB</name>
<evidence type="ECO:0000256" key="2">
    <source>
        <dbReference type="ARBA" id="ARBA00023125"/>
    </source>
</evidence>
<dbReference type="InterPro" id="IPR011711">
    <property type="entry name" value="GntR_C"/>
</dbReference>
<dbReference type="PANTHER" id="PTHR43537">
    <property type="entry name" value="TRANSCRIPTIONAL REGULATOR, GNTR FAMILY"/>
    <property type="match status" value="1"/>
</dbReference>
<reference evidence="5 6" key="1">
    <citation type="submission" date="2016-10" db="EMBL/GenBank/DDBJ databases">
        <authorList>
            <person name="de Groot N.N."/>
        </authorList>
    </citation>
    <scope>NUCLEOTIDE SEQUENCE [LARGE SCALE GENOMIC DNA]</scope>
    <source>
        <strain evidence="5 6">CGMCC 1.8894</strain>
    </source>
</reference>
<dbReference type="PRINTS" id="PR00035">
    <property type="entry name" value="HTHGNTR"/>
</dbReference>
<dbReference type="Gene3D" id="1.10.10.10">
    <property type="entry name" value="Winged helix-like DNA-binding domain superfamily/Winged helix DNA-binding domain"/>
    <property type="match status" value="1"/>
</dbReference>
<evidence type="ECO:0000313" key="5">
    <source>
        <dbReference type="EMBL" id="SDX64352.1"/>
    </source>
</evidence>
<dbReference type="EMBL" id="FNOM01000013">
    <property type="protein sequence ID" value="SDX64352.1"/>
    <property type="molecule type" value="Genomic_DNA"/>
</dbReference>
<dbReference type="GO" id="GO:0003700">
    <property type="term" value="F:DNA-binding transcription factor activity"/>
    <property type="evidence" value="ECO:0007669"/>
    <property type="project" value="InterPro"/>
</dbReference>
<keyword evidence="3" id="KW-0804">Transcription</keyword>
<organism evidence="5 6">
    <name type="scientific">Roseicitreum antarcticum</name>
    <dbReference type="NCBI Taxonomy" id="564137"/>
    <lineage>
        <taxon>Bacteria</taxon>
        <taxon>Pseudomonadati</taxon>
        <taxon>Pseudomonadota</taxon>
        <taxon>Alphaproteobacteria</taxon>
        <taxon>Rhodobacterales</taxon>
        <taxon>Paracoccaceae</taxon>
        <taxon>Roseicitreum</taxon>
    </lineage>
</organism>
<proteinExistence type="predicted"/>
<dbReference type="AlphaFoldDB" id="A0A1H3DCV1"/>
<dbReference type="PANTHER" id="PTHR43537:SF45">
    <property type="entry name" value="GNTR FAMILY REGULATORY PROTEIN"/>
    <property type="match status" value="1"/>
</dbReference>
<evidence type="ECO:0000256" key="3">
    <source>
        <dbReference type="ARBA" id="ARBA00023163"/>
    </source>
</evidence>
<evidence type="ECO:0000259" key="4">
    <source>
        <dbReference type="PROSITE" id="PS50949"/>
    </source>
</evidence>
<dbReference type="CDD" id="cd07377">
    <property type="entry name" value="WHTH_GntR"/>
    <property type="match status" value="1"/>
</dbReference>
<feature type="domain" description="HTH gntR-type" evidence="4">
    <location>
        <begin position="22"/>
        <end position="89"/>
    </location>
</feature>
<accession>A0A1H3DCV1</accession>
<dbReference type="RefSeq" id="WP_092891759.1">
    <property type="nucleotide sequence ID" value="NZ_CP061498.1"/>
</dbReference>
<dbReference type="Pfam" id="PF07729">
    <property type="entry name" value="FCD"/>
    <property type="match status" value="1"/>
</dbReference>
<dbReference type="Gene3D" id="1.20.120.530">
    <property type="entry name" value="GntR ligand-binding domain-like"/>
    <property type="match status" value="1"/>
</dbReference>
<dbReference type="GO" id="GO:0003677">
    <property type="term" value="F:DNA binding"/>
    <property type="evidence" value="ECO:0007669"/>
    <property type="project" value="UniProtKB-KW"/>
</dbReference>